<feature type="chain" id="PRO_5002214280" description="Hydrophobin" evidence="1">
    <location>
        <begin position="18"/>
        <end position="107"/>
    </location>
</feature>
<name>A0A0C9UFM2_SPHS4</name>
<protein>
    <recommendedName>
        <fullName evidence="4">Hydrophobin</fullName>
    </recommendedName>
</protein>
<dbReference type="EMBL" id="KN837323">
    <property type="protein sequence ID" value="KIJ27797.1"/>
    <property type="molecule type" value="Genomic_DNA"/>
</dbReference>
<dbReference type="AlphaFoldDB" id="A0A0C9UFM2"/>
<organism evidence="2 3">
    <name type="scientific">Sphaerobolus stellatus (strain SS14)</name>
    <dbReference type="NCBI Taxonomy" id="990650"/>
    <lineage>
        <taxon>Eukaryota</taxon>
        <taxon>Fungi</taxon>
        <taxon>Dikarya</taxon>
        <taxon>Basidiomycota</taxon>
        <taxon>Agaricomycotina</taxon>
        <taxon>Agaricomycetes</taxon>
        <taxon>Phallomycetidae</taxon>
        <taxon>Geastrales</taxon>
        <taxon>Sphaerobolaceae</taxon>
        <taxon>Sphaerobolus</taxon>
    </lineage>
</organism>
<feature type="signal peptide" evidence="1">
    <location>
        <begin position="1"/>
        <end position="17"/>
    </location>
</feature>
<reference evidence="2 3" key="1">
    <citation type="submission" date="2014-06" db="EMBL/GenBank/DDBJ databases">
        <title>Evolutionary Origins and Diversification of the Mycorrhizal Mutualists.</title>
        <authorList>
            <consortium name="DOE Joint Genome Institute"/>
            <consortium name="Mycorrhizal Genomics Consortium"/>
            <person name="Kohler A."/>
            <person name="Kuo A."/>
            <person name="Nagy L.G."/>
            <person name="Floudas D."/>
            <person name="Copeland A."/>
            <person name="Barry K.W."/>
            <person name="Cichocki N."/>
            <person name="Veneault-Fourrey C."/>
            <person name="LaButti K."/>
            <person name="Lindquist E.A."/>
            <person name="Lipzen A."/>
            <person name="Lundell T."/>
            <person name="Morin E."/>
            <person name="Murat C."/>
            <person name="Riley R."/>
            <person name="Ohm R."/>
            <person name="Sun H."/>
            <person name="Tunlid A."/>
            <person name="Henrissat B."/>
            <person name="Grigoriev I.V."/>
            <person name="Hibbett D.S."/>
            <person name="Martin F."/>
        </authorList>
    </citation>
    <scope>NUCLEOTIDE SEQUENCE [LARGE SCALE GENOMIC DNA]</scope>
    <source>
        <strain evidence="2 3">SS14</strain>
    </source>
</reference>
<accession>A0A0C9UFM2</accession>
<gene>
    <name evidence="2" type="ORF">M422DRAFT_270978</name>
</gene>
<keyword evidence="3" id="KW-1185">Reference proteome</keyword>
<evidence type="ECO:0008006" key="4">
    <source>
        <dbReference type="Google" id="ProtNLM"/>
    </source>
</evidence>
<evidence type="ECO:0000256" key="1">
    <source>
        <dbReference type="SAM" id="SignalP"/>
    </source>
</evidence>
<sequence>MKFTIAILFTLATLAAAAPPFDPAGVKNVGNGNGGQFIGGQCLSDADCGSGCCANPSLITRDGHMVSILPHKVKLRERPHYRFRSFKHIRLDIVPLSQYNQVKGLFF</sequence>
<evidence type="ECO:0000313" key="3">
    <source>
        <dbReference type="Proteomes" id="UP000054279"/>
    </source>
</evidence>
<evidence type="ECO:0000313" key="2">
    <source>
        <dbReference type="EMBL" id="KIJ27797.1"/>
    </source>
</evidence>
<proteinExistence type="predicted"/>
<dbReference type="HOGENOM" id="CLU_2211648_0_0_1"/>
<keyword evidence="1" id="KW-0732">Signal</keyword>
<dbReference type="Proteomes" id="UP000054279">
    <property type="component" value="Unassembled WGS sequence"/>
</dbReference>